<evidence type="ECO:0000256" key="1">
    <source>
        <dbReference type="SAM" id="MobiDB-lite"/>
    </source>
</evidence>
<name>A0ABS4T2T5_9MICC</name>
<accession>A0ABS4T2T5</accession>
<sequence length="78" mass="8282">MGGDPLEAAVRCAAVLIPSPWDPDQGISQADQLIEPQQGGTLQERPFRAARGEPVQHGAELSGERPGAVRDEVLPADR</sequence>
<reference evidence="2 3" key="1">
    <citation type="submission" date="2021-03" db="EMBL/GenBank/DDBJ databases">
        <title>Sequencing the genomes of 1000 actinobacteria strains.</title>
        <authorList>
            <person name="Klenk H.-P."/>
        </authorList>
    </citation>
    <scope>NUCLEOTIDE SEQUENCE [LARGE SCALE GENOMIC DNA]</scope>
    <source>
        <strain evidence="2 3">DSM 12544</strain>
    </source>
</reference>
<protein>
    <submittedName>
        <fullName evidence="2">Uncharacterized protein</fullName>
    </submittedName>
</protein>
<proteinExistence type="predicted"/>
<keyword evidence="3" id="KW-1185">Reference proteome</keyword>
<dbReference type="RefSeq" id="WP_210049136.1">
    <property type="nucleotide sequence ID" value="NZ_JAGINX010000001.1"/>
</dbReference>
<organism evidence="2 3">
    <name type="scientific">Nesterenkonia lacusekhoensis</name>
    <dbReference type="NCBI Taxonomy" id="150832"/>
    <lineage>
        <taxon>Bacteria</taxon>
        <taxon>Bacillati</taxon>
        <taxon>Actinomycetota</taxon>
        <taxon>Actinomycetes</taxon>
        <taxon>Micrococcales</taxon>
        <taxon>Micrococcaceae</taxon>
        <taxon>Nesterenkonia</taxon>
    </lineage>
</organism>
<feature type="region of interest" description="Disordered" evidence="1">
    <location>
        <begin position="51"/>
        <end position="78"/>
    </location>
</feature>
<gene>
    <name evidence="2" type="ORF">JOF45_001737</name>
</gene>
<evidence type="ECO:0000313" key="3">
    <source>
        <dbReference type="Proteomes" id="UP001519331"/>
    </source>
</evidence>
<feature type="compositionally biased region" description="Basic and acidic residues" evidence="1">
    <location>
        <begin position="67"/>
        <end position="78"/>
    </location>
</feature>
<evidence type="ECO:0000313" key="2">
    <source>
        <dbReference type="EMBL" id="MBP2318718.1"/>
    </source>
</evidence>
<dbReference type="EMBL" id="JAGINX010000001">
    <property type="protein sequence ID" value="MBP2318718.1"/>
    <property type="molecule type" value="Genomic_DNA"/>
</dbReference>
<dbReference type="Proteomes" id="UP001519331">
    <property type="component" value="Unassembled WGS sequence"/>
</dbReference>
<comment type="caution">
    <text evidence="2">The sequence shown here is derived from an EMBL/GenBank/DDBJ whole genome shotgun (WGS) entry which is preliminary data.</text>
</comment>